<sequence length="67" mass="7925">MRVRCNVKSKYVRTILGLSYLIIVLLLNWIFDLSLSLLTILFAGFLAMLWVVDILDYFKRSRKIKET</sequence>
<evidence type="ECO:0000256" key="1">
    <source>
        <dbReference type="SAM" id="Phobius"/>
    </source>
</evidence>
<gene>
    <name evidence="2" type="ordered locus">BpOF4_17340</name>
</gene>
<dbReference type="Proteomes" id="UP000001544">
    <property type="component" value="Chromosome"/>
</dbReference>
<protein>
    <submittedName>
        <fullName evidence="2">Uncharacterized protein</fullName>
    </submittedName>
</protein>
<dbReference type="HOGENOM" id="CLU_2803582_0_0_9"/>
<dbReference type="KEGG" id="bpf:BpOF4_17340"/>
<keyword evidence="1" id="KW-0812">Transmembrane</keyword>
<feature type="transmembrane region" description="Helical" evidence="1">
    <location>
        <begin position="37"/>
        <end position="58"/>
    </location>
</feature>
<reference evidence="2 3" key="1">
    <citation type="journal article" date="2011" name="Environ. Microbiol.">
        <title>Genome of alkaliphilic Bacillus pseudofirmus OF4 reveals adaptations that support the ability to grow in an external pH range from 7.5 to 11.4.</title>
        <authorList>
            <person name="Janto B."/>
            <person name="Ahmed A."/>
            <person name="Ito M."/>
            <person name="Liu J."/>
            <person name="Hicks D.B."/>
            <person name="Pagni S."/>
            <person name="Fackelmayer O.J."/>
            <person name="Smith T.A."/>
            <person name="Earl J."/>
            <person name="Elbourne L.D."/>
            <person name="Hassan K."/>
            <person name="Paulsen I.T."/>
            <person name="Kolsto A.B."/>
            <person name="Tourasse N.J."/>
            <person name="Ehrlich G.D."/>
            <person name="Boissy R."/>
            <person name="Ivey D.M."/>
            <person name="Li G."/>
            <person name="Xue Y."/>
            <person name="Ma Y."/>
            <person name="Hu F.Z."/>
            <person name="Krulwich T.A."/>
        </authorList>
    </citation>
    <scope>NUCLEOTIDE SEQUENCE [LARGE SCALE GENOMIC DNA]</scope>
    <source>
        <strain evidence="3">ATCC BAA-2126 / JCM 17055 / OF4</strain>
    </source>
</reference>
<keyword evidence="3" id="KW-1185">Reference proteome</keyword>
<accession>D3FRB8</accession>
<feature type="transmembrane region" description="Helical" evidence="1">
    <location>
        <begin position="12"/>
        <end position="31"/>
    </location>
</feature>
<keyword evidence="1" id="KW-0472">Membrane</keyword>
<dbReference type="AlphaFoldDB" id="D3FRB8"/>
<evidence type="ECO:0000313" key="2">
    <source>
        <dbReference type="EMBL" id="ADC51509.1"/>
    </source>
</evidence>
<evidence type="ECO:0000313" key="3">
    <source>
        <dbReference type="Proteomes" id="UP000001544"/>
    </source>
</evidence>
<keyword evidence="1" id="KW-1133">Transmembrane helix</keyword>
<dbReference type="EMBL" id="CP001878">
    <property type="protein sequence ID" value="ADC51509.1"/>
    <property type="molecule type" value="Genomic_DNA"/>
</dbReference>
<name>D3FRB8_ALKPO</name>
<organism evidence="2 3">
    <name type="scientific">Alkalihalophilus pseudofirmus (strain ATCC BAA-2126 / JCM 17055 / OF4)</name>
    <name type="common">Bacillus pseudofirmus</name>
    <dbReference type="NCBI Taxonomy" id="398511"/>
    <lineage>
        <taxon>Bacteria</taxon>
        <taxon>Bacillati</taxon>
        <taxon>Bacillota</taxon>
        <taxon>Bacilli</taxon>
        <taxon>Bacillales</taxon>
        <taxon>Bacillaceae</taxon>
        <taxon>Alkalihalophilus</taxon>
    </lineage>
</organism>
<dbReference type="STRING" id="398511.BpOF4_17340"/>
<proteinExistence type="predicted"/>